<feature type="region of interest" description="Disordered" evidence="2">
    <location>
        <begin position="42"/>
        <end position="70"/>
    </location>
</feature>
<evidence type="ECO:0000313" key="3">
    <source>
        <dbReference type="Ensembl" id="ENSPMRP00000031289.1"/>
    </source>
</evidence>
<evidence type="ECO:0000256" key="1">
    <source>
        <dbReference type="ARBA" id="ARBA00006137"/>
    </source>
</evidence>
<dbReference type="Pfam" id="PF15136">
    <property type="entry name" value="UPF0449"/>
    <property type="match status" value="1"/>
</dbReference>
<dbReference type="PANTHER" id="PTHR34766:SF1">
    <property type="entry name" value="UPF0449 PROTEIN C19ORF25"/>
    <property type="match status" value="1"/>
</dbReference>
<dbReference type="PANTHER" id="PTHR34766">
    <property type="entry name" value="UPF0449 PROTEIN C19ORF25"/>
    <property type="match status" value="1"/>
</dbReference>
<feature type="region of interest" description="Disordered" evidence="2">
    <location>
        <begin position="1"/>
        <end position="20"/>
    </location>
</feature>
<keyword evidence="4" id="KW-1185">Reference proteome</keyword>
<dbReference type="AlphaFoldDB" id="A0A670K6N6"/>
<reference evidence="3" key="2">
    <citation type="submission" date="2025-08" db="UniProtKB">
        <authorList>
            <consortium name="Ensembl"/>
        </authorList>
    </citation>
    <scope>IDENTIFICATION</scope>
</reference>
<dbReference type="Proteomes" id="UP000472272">
    <property type="component" value="Chromosome 18"/>
</dbReference>
<evidence type="ECO:0000256" key="2">
    <source>
        <dbReference type="SAM" id="MobiDB-lite"/>
    </source>
</evidence>
<organism evidence="3 4">
    <name type="scientific">Podarcis muralis</name>
    <name type="common">Wall lizard</name>
    <name type="synonym">Lacerta muralis</name>
    <dbReference type="NCBI Taxonomy" id="64176"/>
    <lineage>
        <taxon>Eukaryota</taxon>
        <taxon>Metazoa</taxon>
        <taxon>Chordata</taxon>
        <taxon>Craniata</taxon>
        <taxon>Vertebrata</taxon>
        <taxon>Euteleostomi</taxon>
        <taxon>Lepidosauria</taxon>
        <taxon>Squamata</taxon>
        <taxon>Bifurcata</taxon>
        <taxon>Unidentata</taxon>
        <taxon>Episquamata</taxon>
        <taxon>Laterata</taxon>
        <taxon>Lacertibaenia</taxon>
        <taxon>Lacertidae</taxon>
        <taxon>Podarcis</taxon>
    </lineage>
</organism>
<dbReference type="GeneTree" id="ENSGT01030000235617"/>
<proteinExistence type="inferred from homology"/>
<sequence>MTSKAKKRVVLPTRPDPPSTEQILEDVQRAQPNDPVFVLLAEPSEGNRSPLSPRGLFTRLASQNQERHEE</sequence>
<dbReference type="InterPro" id="IPR028227">
    <property type="entry name" value="UPF0449"/>
</dbReference>
<name>A0A670K6N6_PODMU</name>
<protein>
    <submittedName>
        <fullName evidence="3">Uncharacterized protein</fullName>
    </submittedName>
</protein>
<reference evidence="3 4" key="1">
    <citation type="journal article" date="2019" name="Proc. Natl. Acad. Sci. U.S.A.">
        <title>Regulatory changes in pterin and carotenoid genes underlie balanced color polymorphisms in the wall lizard.</title>
        <authorList>
            <person name="Andrade P."/>
            <person name="Pinho C."/>
            <person name="Perez I de Lanuza G."/>
            <person name="Afonso S."/>
            <person name="Brejcha J."/>
            <person name="Rubin C.J."/>
            <person name="Wallerman O."/>
            <person name="Pereira P."/>
            <person name="Sabatino S.J."/>
            <person name="Bellati A."/>
            <person name="Pellitteri-Rosa D."/>
            <person name="Bosakova Z."/>
            <person name="Bunikis I."/>
            <person name="Carretero M.A."/>
            <person name="Feiner N."/>
            <person name="Marsik P."/>
            <person name="Pauperio F."/>
            <person name="Salvi D."/>
            <person name="Soler L."/>
            <person name="While G.M."/>
            <person name="Uller T."/>
            <person name="Font E."/>
            <person name="Andersson L."/>
            <person name="Carneiro M."/>
        </authorList>
    </citation>
    <scope>NUCLEOTIDE SEQUENCE</scope>
</reference>
<accession>A0A670K6N6</accession>
<evidence type="ECO:0000313" key="4">
    <source>
        <dbReference type="Proteomes" id="UP000472272"/>
    </source>
</evidence>
<dbReference type="Ensembl" id="ENSPMRT00000033188.1">
    <property type="protein sequence ID" value="ENSPMRP00000031289.1"/>
    <property type="gene ID" value="ENSPMRG00000020279.1"/>
</dbReference>
<reference evidence="3" key="3">
    <citation type="submission" date="2025-09" db="UniProtKB">
        <authorList>
            <consortium name="Ensembl"/>
        </authorList>
    </citation>
    <scope>IDENTIFICATION</scope>
</reference>
<comment type="similarity">
    <text evidence="1">Belongs to the UPF0449 family.</text>
</comment>